<dbReference type="Proteomes" id="UP001549251">
    <property type="component" value="Unassembled WGS sequence"/>
</dbReference>
<dbReference type="Pfam" id="PF04294">
    <property type="entry name" value="VanW"/>
    <property type="match status" value="1"/>
</dbReference>
<dbReference type="Pfam" id="PF13692">
    <property type="entry name" value="Glyco_trans_1_4"/>
    <property type="match status" value="1"/>
</dbReference>
<name>A0ABV2PV09_9GAMM</name>
<organism evidence="1 2">
    <name type="scientific">Rhodanobacter soli</name>
    <dbReference type="NCBI Taxonomy" id="590609"/>
    <lineage>
        <taxon>Bacteria</taxon>
        <taxon>Pseudomonadati</taxon>
        <taxon>Pseudomonadota</taxon>
        <taxon>Gammaproteobacteria</taxon>
        <taxon>Lysobacterales</taxon>
        <taxon>Rhodanobacteraceae</taxon>
        <taxon>Rhodanobacter</taxon>
    </lineage>
</organism>
<protein>
    <recommendedName>
        <fullName evidence="3">Vanw family protein</fullName>
    </recommendedName>
</protein>
<dbReference type="RefSeq" id="WP_354547660.1">
    <property type="nucleotide sequence ID" value="NZ_JBEPSD010000001.1"/>
</dbReference>
<dbReference type="Gene3D" id="3.40.50.2000">
    <property type="entry name" value="Glycogen Phosphorylase B"/>
    <property type="match status" value="1"/>
</dbReference>
<evidence type="ECO:0008006" key="3">
    <source>
        <dbReference type="Google" id="ProtNLM"/>
    </source>
</evidence>
<evidence type="ECO:0000313" key="1">
    <source>
        <dbReference type="EMBL" id="MET4568866.1"/>
    </source>
</evidence>
<dbReference type="InterPro" id="IPR007391">
    <property type="entry name" value="Vancomycin_resist_VanW"/>
</dbReference>
<dbReference type="SUPFAM" id="SSF53756">
    <property type="entry name" value="UDP-Glycosyltransferase/glycogen phosphorylase"/>
    <property type="match status" value="1"/>
</dbReference>
<evidence type="ECO:0000313" key="2">
    <source>
        <dbReference type="Proteomes" id="UP001549251"/>
    </source>
</evidence>
<comment type="caution">
    <text evidence="1">The sequence shown here is derived from an EMBL/GenBank/DDBJ whole genome shotgun (WGS) entry which is preliminary data.</text>
</comment>
<dbReference type="EMBL" id="JBEPSD010000001">
    <property type="protein sequence ID" value="MET4568866.1"/>
    <property type="molecule type" value="Genomic_DNA"/>
</dbReference>
<dbReference type="InterPro" id="IPR052913">
    <property type="entry name" value="Glycopeptide_resist_protein"/>
</dbReference>
<dbReference type="PANTHER" id="PTHR35788:SF1">
    <property type="entry name" value="EXPORTED PROTEIN"/>
    <property type="match status" value="1"/>
</dbReference>
<proteinExistence type="predicted"/>
<gene>
    <name evidence="1" type="ORF">ABIE04_001193</name>
</gene>
<keyword evidence="2" id="KW-1185">Reference proteome</keyword>
<dbReference type="PANTHER" id="PTHR35788">
    <property type="entry name" value="EXPORTED PROTEIN-RELATED"/>
    <property type="match status" value="1"/>
</dbReference>
<sequence length="613" mass="67511">MSVQAWRMPTRTQAAGFWLRTRLLALLRSARNWHSPRARRWLADEALATAPIRAQLRTSLWADSSPEEFVLTAGKVHNLRIAAKAFHGLVVPAGERLSFWRQLGRPTTAHGYVRGREVRAGCVVPTLAGGICQISNALATCAVRAGFELVERHAHSVRVESTAEEGDGIDATVFWNYVDLQIRAPVAWRLELKLTSDELVLTIRAQEVACRHLGTDCALPPRTSRVTGNVQVARSCMSCEEVRCFRHHPSLRGSQARSAWLLDGWTQEFHDWLSTQDGAADRLIPVATRQLPGWFLRRRLVGDGKEWSSLVSGVNAHVTRFGWVSLRRAWWLRRHARDAGRRQASVLDGQRWLAEAYARRLRPEHTHLVIDQGLLPYLQQLGVLGGRTYDVLAHALPMDEIQRRLDQAGGSRVMGKHGDAALKDFRTATDLIRDEMEAMQGARKVMTAHAGVAGYWRQRGGVDVRQLPWAMPAPAVSHMPRAMGAMPLVVFPASALARKGAYELAEALRGLSCRLRVLGSVSADTALWQGVAVEYGNYTDDWLAKADAVVLPAHVEHAPRALLTALAAGIPVIATPACGLPDMAGVQLVPAGEVGALRAALQTLLDRASEESD</sequence>
<accession>A0ABV2PV09</accession>
<reference evidence="1 2" key="1">
    <citation type="submission" date="2024-06" db="EMBL/GenBank/DDBJ databases">
        <title>Sorghum-associated microbial communities from plants grown in Nebraska, USA.</title>
        <authorList>
            <person name="Schachtman D."/>
        </authorList>
    </citation>
    <scope>NUCLEOTIDE SEQUENCE [LARGE SCALE GENOMIC DNA]</scope>
    <source>
        <strain evidence="1 2">1757</strain>
    </source>
</reference>